<organism evidence="2 3">
    <name type="scientific">Abyssibacter profundi</name>
    <dbReference type="NCBI Taxonomy" id="2182787"/>
    <lineage>
        <taxon>Bacteria</taxon>
        <taxon>Pseudomonadati</taxon>
        <taxon>Pseudomonadota</taxon>
        <taxon>Gammaproteobacteria</taxon>
        <taxon>Chromatiales</taxon>
        <taxon>Oceanococcaceae</taxon>
        <taxon>Abyssibacter</taxon>
    </lineage>
</organism>
<evidence type="ECO:0000259" key="1">
    <source>
        <dbReference type="Pfam" id="PF03865"/>
    </source>
</evidence>
<sequence>MAIDLPPVVPTELITAEPAAEVGQALALSDGDRFFQIYGNTLLDQTTLSRALEPAESTEDALQALAQTYRDQGYFLVSVRALETSRGTNLYVQERRITELDVPDPLHPYFAPFEDEVGLKAHRFRRAAVLAQTHARQAGYEPFALYPQKEGQPEHVTLDIKVDDSLHEPYKLSVGLSNYGNRFVGEYFAMADVSYADVDGNRYRASVDAAFEGAGTSEDDGDLIKGGLGYDRISPLGQIALDASYADYDYVVDTGREFRPVFPDLGAQQRQYEGSTLELSAEATQLLYVGEGTRWIVAESIRYADDEVMDRTAQAMVLDEQYTVAGLRGTVAHDFSWQERQVSMGLTAEGLHALSAETQDTGAGRADADDGFTLALVQGSLGVDLSEQLSATLMAEHQWAFDPLPQNEEWVLGGPNRIAAYLPGALEGDEGLYSRFEIAYEQIPLTLAKLDAKLFYEYGTAQFEQRIDTPRQTIADAGISLTTRLLDGQLALTSAHPTQRDTADRQALEQIRQTLFFEAQLSF</sequence>
<protein>
    <recommendedName>
        <fullName evidence="1">Haemolysin activator HlyB C-terminal domain-containing protein</fullName>
    </recommendedName>
</protein>
<proteinExistence type="predicted"/>
<gene>
    <name evidence="2" type="ORF">DEH80_04765</name>
</gene>
<evidence type="ECO:0000313" key="2">
    <source>
        <dbReference type="EMBL" id="PWN56746.1"/>
    </source>
</evidence>
<dbReference type="GO" id="GO:0046819">
    <property type="term" value="P:protein secretion by the type V secretion system"/>
    <property type="evidence" value="ECO:0007669"/>
    <property type="project" value="TreeGrafter"/>
</dbReference>
<dbReference type="RefSeq" id="WP_109719343.1">
    <property type="nucleotide sequence ID" value="NZ_QEQK01000004.1"/>
</dbReference>
<dbReference type="EMBL" id="QEQK01000004">
    <property type="protein sequence ID" value="PWN56746.1"/>
    <property type="molecule type" value="Genomic_DNA"/>
</dbReference>
<dbReference type="Proteomes" id="UP000251800">
    <property type="component" value="Unassembled WGS sequence"/>
</dbReference>
<dbReference type="Gene3D" id="2.40.160.50">
    <property type="entry name" value="membrane protein fhac: a member of the omp85/tpsb transporter family"/>
    <property type="match status" value="1"/>
</dbReference>
<dbReference type="GO" id="GO:0098046">
    <property type="term" value="C:type V protein secretion system complex"/>
    <property type="evidence" value="ECO:0007669"/>
    <property type="project" value="TreeGrafter"/>
</dbReference>
<keyword evidence="3" id="KW-1185">Reference proteome</keyword>
<name>A0A363UMT8_9GAMM</name>
<feature type="domain" description="Haemolysin activator HlyB C-terminal" evidence="1">
    <location>
        <begin position="159"/>
        <end position="474"/>
    </location>
</feature>
<reference evidence="2 3" key="1">
    <citation type="submission" date="2018-05" db="EMBL/GenBank/DDBJ databases">
        <title>Abyssibacter profundi OUC007T gen. nov., sp. nov, a marine bacterium isolated from seawater of the Mariana Trench.</title>
        <authorList>
            <person name="Zhou S."/>
        </authorList>
    </citation>
    <scope>NUCLEOTIDE SEQUENCE [LARGE SCALE GENOMIC DNA]</scope>
    <source>
        <strain evidence="2 3">OUC007</strain>
    </source>
</reference>
<dbReference type="PANTHER" id="PTHR34597">
    <property type="entry name" value="SLR1661 PROTEIN"/>
    <property type="match status" value="1"/>
</dbReference>
<dbReference type="InterPro" id="IPR005565">
    <property type="entry name" value="Hemolysn_activator_HlyB_C"/>
</dbReference>
<evidence type="ECO:0000313" key="3">
    <source>
        <dbReference type="Proteomes" id="UP000251800"/>
    </source>
</evidence>
<dbReference type="InterPro" id="IPR051544">
    <property type="entry name" value="TPS_OM_transporter"/>
</dbReference>
<dbReference type="PANTHER" id="PTHR34597:SF3">
    <property type="entry name" value="OUTER MEMBRANE TRANSPORTER CDIB"/>
    <property type="match status" value="1"/>
</dbReference>
<accession>A0A363UMT8</accession>
<dbReference type="Pfam" id="PF03865">
    <property type="entry name" value="ShlB"/>
    <property type="match status" value="1"/>
</dbReference>
<dbReference type="OrthoDB" id="7060721at2"/>
<dbReference type="AlphaFoldDB" id="A0A363UMT8"/>
<dbReference type="GO" id="GO:0008320">
    <property type="term" value="F:protein transmembrane transporter activity"/>
    <property type="evidence" value="ECO:0007669"/>
    <property type="project" value="TreeGrafter"/>
</dbReference>
<comment type="caution">
    <text evidence="2">The sequence shown here is derived from an EMBL/GenBank/DDBJ whole genome shotgun (WGS) entry which is preliminary data.</text>
</comment>